<sequence length="125" mass="13788">MADRLTQLQDCLDDLPDPSNTEEPVPDSPEVFQAALRELARDLIMKEQQIEHLIGVLPGIVTSLVCLGKFVEVHCVRLPIPFRGGPSVGVALVVALPNLAQSALDQYCALVYSRTWRLNTCHLAR</sequence>
<evidence type="ECO:0000313" key="1">
    <source>
        <dbReference type="EMBL" id="KAK8217352.1"/>
    </source>
</evidence>
<name>A0ACC3SKL9_9PEZI</name>
<evidence type="ECO:0000313" key="2">
    <source>
        <dbReference type="Proteomes" id="UP001320706"/>
    </source>
</evidence>
<protein>
    <submittedName>
        <fullName evidence="1">Mediator of RNA polymerase II transcription subunit 21</fullName>
    </submittedName>
</protein>
<dbReference type="EMBL" id="JAMKPW020000006">
    <property type="protein sequence ID" value="KAK8217352.1"/>
    <property type="molecule type" value="Genomic_DNA"/>
</dbReference>
<gene>
    <name evidence="1" type="primary">srb7</name>
    <name evidence="1" type="ORF">M8818_001605</name>
</gene>
<keyword evidence="2" id="KW-1185">Reference proteome</keyword>
<comment type="caution">
    <text evidence="1">The sequence shown here is derived from an EMBL/GenBank/DDBJ whole genome shotgun (WGS) entry which is preliminary data.</text>
</comment>
<accession>A0ACC3SKL9</accession>
<reference evidence="1" key="1">
    <citation type="submission" date="2024-02" db="EMBL/GenBank/DDBJ databases">
        <title>Metagenome Assembled Genome of Zalaria obscura JY119.</title>
        <authorList>
            <person name="Vighnesh L."/>
            <person name="Jagadeeshwari U."/>
            <person name="Venkata Ramana C."/>
            <person name="Sasikala C."/>
        </authorList>
    </citation>
    <scope>NUCLEOTIDE SEQUENCE</scope>
    <source>
        <strain evidence="1">JY119</strain>
    </source>
</reference>
<proteinExistence type="predicted"/>
<dbReference type="Proteomes" id="UP001320706">
    <property type="component" value="Unassembled WGS sequence"/>
</dbReference>
<organism evidence="1 2">
    <name type="scientific">Zalaria obscura</name>
    <dbReference type="NCBI Taxonomy" id="2024903"/>
    <lineage>
        <taxon>Eukaryota</taxon>
        <taxon>Fungi</taxon>
        <taxon>Dikarya</taxon>
        <taxon>Ascomycota</taxon>
        <taxon>Pezizomycotina</taxon>
        <taxon>Dothideomycetes</taxon>
        <taxon>Dothideomycetidae</taxon>
        <taxon>Dothideales</taxon>
        <taxon>Zalariaceae</taxon>
        <taxon>Zalaria</taxon>
    </lineage>
</organism>